<feature type="non-terminal residue" evidence="2">
    <location>
        <position position="1"/>
    </location>
</feature>
<dbReference type="EMBL" id="CALNXJ010000014">
    <property type="protein sequence ID" value="CAH3113820.1"/>
    <property type="molecule type" value="Genomic_DNA"/>
</dbReference>
<evidence type="ECO:0000256" key="1">
    <source>
        <dbReference type="SAM" id="MobiDB-lite"/>
    </source>
</evidence>
<name>A0AAU9WIZ1_9CNID</name>
<organism evidence="2 3">
    <name type="scientific">Pocillopora meandrina</name>
    <dbReference type="NCBI Taxonomy" id="46732"/>
    <lineage>
        <taxon>Eukaryota</taxon>
        <taxon>Metazoa</taxon>
        <taxon>Cnidaria</taxon>
        <taxon>Anthozoa</taxon>
        <taxon>Hexacorallia</taxon>
        <taxon>Scleractinia</taxon>
        <taxon>Astrocoeniina</taxon>
        <taxon>Pocilloporidae</taxon>
        <taxon>Pocillopora</taxon>
    </lineage>
</organism>
<dbReference type="AlphaFoldDB" id="A0AAU9WIZ1"/>
<evidence type="ECO:0000313" key="3">
    <source>
        <dbReference type="Proteomes" id="UP001159428"/>
    </source>
</evidence>
<comment type="caution">
    <text evidence="2">The sequence shown here is derived from an EMBL/GenBank/DDBJ whole genome shotgun (WGS) entry which is preliminary data.</text>
</comment>
<reference evidence="2 3" key="1">
    <citation type="submission" date="2022-05" db="EMBL/GenBank/DDBJ databases">
        <authorList>
            <consortium name="Genoscope - CEA"/>
            <person name="William W."/>
        </authorList>
    </citation>
    <scope>NUCLEOTIDE SEQUENCE [LARGE SCALE GENOMIC DNA]</scope>
</reference>
<feature type="region of interest" description="Disordered" evidence="1">
    <location>
        <begin position="110"/>
        <end position="131"/>
    </location>
</feature>
<protein>
    <submittedName>
        <fullName evidence="2">Uncharacterized protein</fullName>
    </submittedName>
</protein>
<sequence>YRTWNITGIHFAEKVVVIHRVFRLSHDVVTCDAKPNNSAEPAKEFKATAVLPYVKGLSEQLRRCLRQQGFIDCDPYYYTRRVKEAIHIRLNPNNIVDSGIEILEAKKPTIKKNTTTGEPCDSGPPREQIIE</sequence>
<dbReference type="Proteomes" id="UP001159428">
    <property type="component" value="Unassembled WGS sequence"/>
</dbReference>
<keyword evidence="3" id="KW-1185">Reference proteome</keyword>
<evidence type="ECO:0000313" key="2">
    <source>
        <dbReference type="EMBL" id="CAH3113820.1"/>
    </source>
</evidence>
<proteinExistence type="predicted"/>
<accession>A0AAU9WIZ1</accession>
<gene>
    <name evidence="2" type="ORF">PMEA_00005695</name>
</gene>